<comment type="caution">
    <text evidence="1">The sequence shown here is derived from an EMBL/GenBank/DDBJ whole genome shotgun (WGS) entry which is preliminary data.</text>
</comment>
<organism evidence="1 2">
    <name type="scientific">Dentiscutata erythropus</name>
    <dbReference type="NCBI Taxonomy" id="1348616"/>
    <lineage>
        <taxon>Eukaryota</taxon>
        <taxon>Fungi</taxon>
        <taxon>Fungi incertae sedis</taxon>
        <taxon>Mucoromycota</taxon>
        <taxon>Glomeromycotina</taxon>
        <taxon>Glomeromycetes</taxon>
        <taxon>Diversisporales</taxon>
        <taxon>Gigasporaceae</taxon>
        <taxon>Dentiscutata</taxon>
    </lineage>
</organism>
<reference evidence="1" key="1">
    <citation type="submission" date="2021-06" db="EMBL/GenBank/DDBJ databases">
        <authorList>
            <person name="Kallberg Y."/>
            <person name="Tangrot J."/>
            <person name="Rosling A."/>
        </authorList>
    </citation>
    <scope>NUCLEOTIDE SEQUENCE</scope>
    <source>
        <strain evidence="1">MA453B</strain>
    </source>
</reference>
<protein>
    <submittedName>
        <fullName evidence="1">14490_t:CDS:1</fullName>
    </submittedName>
</protein>
<dbReference type="EMBL" id="CAJVPY010001077">
    <property type="protein sequence ID" value="CAG8506178.1"/>
    <property type="molecule type" value="Genomic_DNA"/>
</dbReference>
<keyword evidence="2" id="KW-1185">Reference proteome</keyword>
<gene>
    <name evidence="1" type="ORF">DERYTH_LOCUS3150</name>
</gene>
<name>A0A9N9F2L7_9GLOM</name>
<accession>A0A9N9F2L7</accession>
<sequence length="65" mass="7172">MAKARLELFIEQTKAKQRHCAISRLGLEVRSTYYVLHHGKKSQAWGLAATGGGRGVCLPDFQGTE</sequence>
<evidence type="ECO:0000313" key="1">
    <source>
        <dbReference type="EMBL" id="CAG8506178.1"/>
    </source>
</evidence>
<proteinExistence type="predicted"/>
<dbReference type="Proteomes" id="UP000789405">
    <property type="component" value="Unassembled WGS sequence"/>
</dbReference>
<evidence type="ECO:0000313" key="2">
    <source>
        <dbReference type="Proteomes" id="UP000789405"/>
    </source>
</evidence>
<dbReference type="AlphaFoldDB" id="A0A9N9F2L7"/>